<evidence type="ECO:0000313" key="1">
    <source>
        <dbReference type="EMBL" id="AEG50362.1"/>
    </source>
</evidence>
<dbReference type="InterPro" id="IPR001387">
    <property type="entry name" value="Cro/C1-type_HTH"/>
</dbReference>
<dbReference type="HOGENOM" id="CLU_140214_0_0_5"/>
<dbReference type="Proteomes" id="UP000007150">
    <property type="component" value="Chromosome 1"/>
</dbReference>
<dbReference type="SUPFAM" id="SSF47413">
    <property type="entry name" value="lambda repressor-like DNA-binding domains"/>
    <property type="match status" value="1"/>
</dbReference>
<keyword evidence="2" id="KW-1185">Reference proteome</keyword>
<sequence length="168" mass="18766">MLLSSIDCPGGRDVLAKITRGIRRKRDLRTSEVAERMGLPLRTYELFEAGGGRLSLDRIRKFAEATDSDPFAIILSVAFEDAGFALACADTKLALILAMHLQGFYEERGADITFLEPPNIIGAFERIFKELGKKLDDNEDFLRRWFDGRTGAISLGSLSVRGVRRRKA</sequence>
<dbReference type="CDD" id="cd00093">
    <property type="entry name" value="HTH_XRE"/>
    <property type="match status" value="1"/>
</dbReference>
<dbReference type="InterPro" id="IPR010982">
    <property type="entry name" value="Lambda_DNA-bd_dom_sf"/>
</dbReference>
<organism evidence="1 2">
    <name type="scientific">Sphingobium chlorophenolicum L-1</name>
    <dbReference type="NCBI Taxonomy" id="690566"/>
    <lineage>
        <taxon>Bacteria</taxon>
        <taxon>Pseudomonadati</taxon>
        <taxon>Pseudomonadota</taxon>
        <taxon>Alphaproteobacteria</taxon>
        <taxon>Sphingomonadales</taxon>
        <taxon>Sphingomonadaceae</taxon>
        <taxon>Sphingobium</taxon>
    </lineage>
</organism>
<dbReference type="AlphaFoldDB" id="F6F0P0"/>
<dbReference type="KEGG" id="sch:Sphch_2719"/>
<dbReference type="Gene3D" id="1.10.260.40">
    <property type="entry name" value="lambda repressor-like DNA-binding domains"/>
    <property type="match status" value="1"/>
</dbReference>
<protein>
    <recommendedName>
        <fullName evidence="3">Helix-turn-helix domain protein</fullName>
    </recommendedName>
</protein>
<evidence type="ECO:0000313" key="2">
    <source>
        <dbReference type="Proteomes" id="UP000007150"/>
    </source>
</evidence>
<dbReference type="EMBL" id="CP002798">
    <property type="protein sequence ID" value="AEG50362.1"/>
    <property type="molecule type" value="Genomic_DNA"/>
</dbReference>
<name>F6F0P0_SPHCR</name>
<dbReference type="STRING" id="690566.Sphch_2719"/>
<evidence type="ECO:0008006" key="3">
    <source>
        <dbReference type="Google" id="ProtNLM"/>
    </source>
</evidence>
<dbReference type="GO" id="GO:0003677">
    <property type="term" value="F:DNA binding"/>
    <property type="evidence" value="ECO:0007669"/>
    <property type="project" value="InterPro"/>
</dbReference>
<accession>F6F0P0</accession>
<proteinExistence type="predicted"/>
<reference evidence="1 2" key="1">
    <citation type="submission" date="2011-05" db="EMBL/GenBank/DDBJ databases">
        <title>Complete sequence of chromosome 1 of Sphingobium chlorophenolicum L-1.</title>
        <authorList>
            <consortium name="US DOE Joint Genome Institute"/>
            <person name="Lucas S."/>
            <person name="Han J."/>
            <person name="Lapidus A."/>
            <person name="Cheng J.-F."/>
            <person name="Goodwin L."/>
            <person name="Pitluck S."/>
            <person name="Peters L."/>
            <person name="Daligault H."/>
            <person name="Han C."/>
            <person name="Tapia R."/>
            <person name="Land M."/>
            <person name="Hauser L."/>
            <person name="Kyrpides N."/>
            <person name="Ivanova N."/>
            <person name="Pagani I."/>
            <person name="Turner P."/>
            <person name="Copley S."/>
            <person name="Woyke T."/>
        </authorList>
    </citation>
    <scope>NUCLEOTIDE SEQUENCE [LARGE SCALE GENOMIC DNA]</scope>
    <source>
        <strain evidence="1 2">L-1</strain>
    </source>
</reference>
<gene>
    <name evidence="1" type="ORF">Sphch_2719</name>
</gene>